<comment type="caution">
    <text evidence="1">The sequence shown here is derived from an EMBL/GenBank/DDBJ whole genome shotgun (WGS) entry which is preliminary data.</text>
</comment>
<evidence type="ECO:0000313" key="1">
    <source>
        <dbReference type="EMBL" id="KAK0167670.1"/>
    </source>
</evidence>
<feature type="non-terminal residue" evidence="1">
    <location>
        <position position="1"/>
    </location>
</feature>
<dbReference type="EMBL" id="JAQQBS010001370">
    <property type="protein sequence ID" value="KAK0167670.1"/>
    <property type="molecule type" value="Genomic_DNA"/>
</dbReference>
<keyword evidence="2" id="KW-1185">Reference proteome</keyword>
<gene>
    <name evidence="1" type="ORF">PV328_012452</name>
</gene>
<name>A0AA39FDQ0_9HYME</name>
<organism evidence="1 2">
    <name type="scientific">Microctonus aethiopoides</name>
    <dbReference type="NCBI Taxonomy" id="144406"/>
    <lineage>
        <taxon>Eukaryota</taxon>
        <taxon>Metazoa</taxon>
        <taxon>Ecdysozoa</taxon>
        <taxon>Arthropoda</taxon>
        <taxon>Hexapoda</taxon>
        <taxon>Insecta</taxon>
        <taxon>Pterygota</taxon>
        <taxon>Neoptera</taxon>
        <taxon>Endopterygota</taxon>
        <taxon>Hymenoptera</taxon>
        <taxon>Apocrita</taxon>
        <taxon>Ichneumonoidea</taxon>
        <taxon>Braconidae</taxon>
        <taxon>Euphorinae</taxon>
        <taxon>Microctonus</taxon>
    </lineage>
</organism>
<dbReference type="PANTHER" id="PTHR47326">
    <property type="entry name" value="TRANSPOSABLE ELEMENT TC3 TRANSPOSASE-LIKE PROTEIN"/>
    <property type="match status" value="1"/>
</dbReference>
<sequence>MEVAQAFIENHALSIRKASQQLEMSTFSIHNNLKRLKFHPYKIHLHQELSEDDFDRRLEFSEIMAERIIPNPNFLSSLLVFSDEATFELHGKGNLTGEKYLDLLTTQI</sequence>
<evidence type="ECO:0000313" key="2">
    <source>
        <dbReference type="Proteomes" id="UP001168990"/>
    </source>
</evidence>
<reference evidence="1" key="2">
    <citation type="submission" date="2023-03" db="EMBL/GenBank/DDBJ databases">
        <authorList>
            <person name="Inwood S.N."/>
            <person name="Skelly J.G."/>
            <person name="Guhlin J."/>
            <person name="Harrop T.W.R."/>
            <person name="Goldson S.G."/>
            <person name="Dearden P.K."/>
        </authorList>
    </citation>
    <scope>NUCLEOTIDE SEQUENCE</scope>
    <source>
        <strain evidence="1">Irish</strain>
        <tissue evidence="1">Whole body</tissue>
    </source>
</reference>
<dbReference type="AlphaFoldDB" id="A0AA39FDQ0"/>
<protein>
    <submittedName>
        <fullName evidence="1">Uncharacterized protein</fullName>
    </submittedName>
</protein>
<accession>A0AA39FDQ0</accession>
<reference evidence="1" key="1">
    <citation type="journal article" date="2023" name="bioRxiv">
        <title>Scaffold-level genome assemblies of two parasitoid biocontrol wasps reveal the parthenogenesis mechanism and an associated novel virus.</title>
        <authorList>
            <person name="Inwood S."/>
            <person name="Skelly J."/>
            <person name="Guhlin J."/>
            <person name="Harrop T."/>
            <person name="Goldson S."/>
            <person name="Dearden P."/>
        </authorList>
    </citation>
    <scope>NUCLEOTIDE SEQUENCE</scope>
    <source>
        <strain evidence="1">Irish</strain>
        <tissue evidence="1">Whole body</tissue>
    </source>
</reference>
<dbReference type="PANTHER" id="PTHR47326:SF1">
    <property type="entry name" value="HTH PSQ-TYPE DOMAIN-CONTAINING PROTEIN"/>
    <property type="match status" value="1"/>
</dbReference>
<dbReference type="Proteomes" id="UP001168990">
    <property type="component" value="Unassembled WGS sequence"/>
</dbReference>
<proteinExistence type="predicted"/>